<dbReference type="InterPro" id="IPR013126">
    <property type="entry name" value="Hsp_70_fam"/>
</dbReference>
<feature type="non-terminal residue" evidence="3">
    <location>
        <position position="1"/>
    </location>
</feature>
<dbReference type="EMBL" id="RWGY01000035">
    <property type="protein sequence ID" value="TVU13150.1"/>
    <property type="molecule type" value="Genomic_DNA"/>
</dbReference>
<keyword evidence="2" id="KW-0067">ATP-binding</keyword>
<dbReference type="OrthoDB" id="659168at2759"/>
<dbReference type="InterPro" id="IPR043129">
    <property type="entry name" value="ATPase_NBD"/>
</dbReference>
<keyword evidence="4" id="KW-1185">Reference proteome</keyword>
<dbReference type="Gene3D" id="3.90.640.10">
    <property type="entry name" value="Actin, Chain A, domain 4"/>
    <property type="match status" value="1"/>
</dbReference>
<dbReference type="AlphaFoldDB" id="A0A5J9TPD0"/>
<dbReference type="PROSITE" id="PS01036">
    <property type="entry name" value="HSP70_3"/>
    <property type="match status" value="1"/>
</dbReference>
<accession>A0A5J9TPD0</accession>
<gene>
    <name evidence="3" type="ORF">EJB05_40682</name>
</gene>
<dbReference type="InterPro" id="IPR018181">
    <property type="entry name" value="Heat_shock_70_CS"/>
</dbReference>
<protein>
    <submittedName>
        <fullName evidence="3">Uncharacterized protein</fullName>
    </submittedName>
</protein>
<dbReference type="SUPFAM" id="SSF53067">
    <property type="entry name" value="Actin-like ATPase domain"/>
    <property type="match status" value="2"/>
</dbReference>
<dbReference type="Proteomes" id="UP000324897">
    <property type="component" value="Unassembled WGS sequence"/>
</dbReference>
<dbReference type="Gene3D" id="3.30.420.40">
    <property type="match status" value="2"/>
</dbReference>
<dbReference type="Gramene" id="TVU13150">
    <property type="protein sequence ID" value="TVU13150"/>
    <property type="gene ID" value="EJB05_40682"/>
</dbReference>
<dbReference type="Pfam" id="PF00012">
    <property type="entry name" value="HSP70"/>
    <property type="match status" value="1"/>
</dbReference>
<evidence type="ECO:0000313" key="3">
    <source>
        <dbReference type="EMBL" id="TVU13150.1"/>
    </source>
</evidence>
<dbReference type="GO" id="GO:0005524">
    <property type="term" value="F:ATP binding"/>
    <property type="evidence" value="ECO:0007669"/>
    <property type="project" value="UniProtKB-KW"/>
</dbReference>
<evidence type="ECO:0000256" key="2">
    <source>
        <dbReference type="ARBA" id="ARBA00022840"/>
    </source>
</evidence>
<dbReference type="PANTHER" id="PTHR19375">
    <property type="entry name" value="HEAT SHOCK PROTEIN 70KDA"/>
    <property type="match status" value="1"/>
</dbReference>
<comment type="caution">
    <text evidence="3">The sequence shown here is derived from an EMBL/GenBank/DDBJ whole genome shotgun (WGS) entry which is preliminary data.</text>
</comment>
<evidence type="ECO:0000313" key="4">
    <source>
        <dbReference type="Proteomes" id="UP000324897"/>
    </source>
</evidence>
<sequence>MARTDPIAVPIRAFVWLLIAVAASAFLFSAKASALLDDGRRLDPSVFPPGLSNTNSCVAGYASGDADDMFRICIPSWVAFPDDGTVLVGEDARSYAAVHPDAAVYGFKRLFGKRLSYAFEQEFAQRASEILPFKVLEKDARSHVQVKTTDGVANQVGVELVTLAVFAKLKEAAEARLGHTVHAAVVTLPQDCHNDACQDAPLFAATFAGFDAVRVLHEPVAAAVSYDLSGRLREEGNVVVLHVGGGTAEATVMTFVDGVYELLGQSYDPFFGGEDFDRRTVEHFVQLIKEKYGKDVSNDSAALLKLRSACEHAKKALSDQDRAEVNVDSLVEGLDLSESLTRAKFKELNHDLFLRVVEMVDTAVSRSEIAKYGDVIDEIVLVGGSTMIPKVRELVKGYFDGKEIHTRLKPDEAVTVGAVLYSKQSYLRRRQS</sequence>
<reference evidence="3 4" key="1">
    <citation type="journal article" date="2019" name="Sci. Rep.">
        <title>A high-quality genome of Eragrostis curvula grass provides insights into Poaceae evolution and supports new strategies to enhance forage quality.</title>
        <authorList>
            <person name="Carballo J."/>
            <person name="Santos B.A.C.M."/>
            <person name="Zappacosta D."/>
            <person name="Garbus I."/>
            <person name="Selva J.P."/>
            <person name="Gallo C.A."/>
            <person name="Diaz A."/>
            <person name="Albertini E."/>
            <person name="Caccamo M."/>
            <person name="Echenique V."/>
        </authorList>
    </citation>
    <scope>NUCLEOTIDE SEQUENCE [LARGE SCALE GENOMIC DNA]</scope>
    <source>
        <strain evidence="4">cv. Victoria</strain>
        <tissue evidence="3">Leaf</tissue>
    </source>
</reference>
<organism evidence="3 4">
    <name type="scientific">Eragrostis curvula</name>
    <name type="common">weeping love grass</name>
    <dbReference type="NCBI Taxonomy" id="38414"/>
    <lineage>
        <taxon>Eukaryota</taxon>
        <taxon>Viridiplantae</taxon>
        <taxon>Streptophyta</taxon>
        <taxon>Embryophyta</taxon>
        <taxon>Tracheophyta</taxon>
        <taxon>Spermatophyta</taxon>
        <taxon>Magnoliopsida</taxon>
        <taxon>Liliopsida</taxon>
        <taxon>Poales</taxon>
        <taxon>Poaceae</taxon>
        <taxon>PACMAD clade</taxon>
        <taxon>Chloridoideae</taxon>
        <taxon>Eragrostideae</taxon>
        <taxon>Eragrostidinae</taxon>
        <taxon>Eragrostis</taxon>
    </lineage>
</organism>
<dbReference type="GO" id="GO:0140662">
    <property type="term" value="F:ATP-dependent protein folding chaperone"/>
    <property type="evidence" value="ECO:0007669"/>
    <property type="project" value="InterPro"/>
</dbReference>
<proteinExistence type="predicted"/>
<dbReference type="FunFam" id="3.90.640.10:FF:000002">
    <property type="entry name" value="Heat shock 70 kDa"/>
    <property type="match status" value="1"/>
</dbReference>
<name>A0A5J9TPD0_9POAL</name>
<evidence type="ECO:0000256" key="1">
    <source>
        <dbReference type="ARBA" id="ARBA00022741"/>
    </source>
</evidence>
<keyword evidence="1" id="KW-0547">Nucleotide-binding</keyword>
<dbReference type="PRINTS" id="PR00301">
    <property type="entry name" value="HEATSHOCK70"/>
</dbReference>